<dbReference type="EMBL" id="KT381669">
    <property type="protein sequence ID" value="AMA98160.1"/>
    <property type="molecule type" value="mRNA"/>
</dbReference>
<proteinExistence type="evidence at transcript level"/>
<dbReference type="InterPro" id="IPR006170">
    <property type="entry name" value="PBP/GOBP"/>
</dbReference>
<comment type="similarity">
    <text evidence="2">Belongs to the PBP/GOBP family.</text>
</comment>
<keyword evidence="4 5" id="KW-0732">Signal</keyword>
<name>A0A0X8DC54_BLAGE</name>
<dbReference type="Gene3D" id="1.10.238.20">
    <property type="entry name" value="Pheromone/general odorant binding protein domain"/>
    <property type="match status" value="1"/>
</dbReference>
<dbReference type="GO" id="GO:0005615">
    <property type="term" value="C:extracellular space"/>
    <property type="evidence" value="ECO:0007669"/>
    <property type="project" value="TreeGrafter"/>
</dbReference>
<keyword evidence="3" id="KW-0964">Secreted</keyword>
<dbReference type="Pfam" id="PF01395">
    <property type="entry name" value="PBP_GOBP"/>
    <property type="match status" value="1"/>
</dbReference>
<dbReference type="InterPro" id="IPR036728">
    <property type="entry name" value="PBP_GOBP_sf"/>
</dbReference>
<evidence type="ECO:0000256" key="5">
    <source>
        <dbReference type="SAM" id="SignalP"/>
    </source>
</evidence>
<dbReference type="GO" id="GO:0007608">
    <property type="term" value="P:sensory perception of smell"/>
    <property type="evidence" value="ECO:0007669"/>
    <property type="project" value="TreeGrafter"/>
</dbReference>
<dbReference type="PANTHER" id="PTHR11857">
    <property type="entry name" value="ODORANT BINDING PROTEIN-RELATED"/>
    <property type="match status" value="1"/>
</dbReference>
<organism evidence="6">
    <name type="scientific">Blattella germanica</name>
    <name type="common">German cockroach</name>
    <name type="synonym">Blatta germanica</name>
    <dbReference type="NCBI Taxonomy" id="6973"/>
    <lineage>
        <taxon>Eukaryota</taxon>
        <taxon>Metazoa</taxon>
        <taxon>Ecdysozoa</taxon>
        <taxon>Arthropoda</taxon>
        <taxon>Hexapoda</taxon>
        <taxon>Insecta</taxon>
        <taxon>Pterygota</taxon>
        <taxon>Neoptera</taxon>
        <taxon>Polyneoptera</taxon>
        <taxon>Dictyoptera</taxon>
        <taxon>Blattodea</taxon>
        <taxon>Blaberoidea</taxon>
        <taxon>Blattellidae</taxon>
        <taxon>Blattella</taxon>
    </lineage>
</organism>
<dbReference type="GO" id="GO:0005549">
    <property type="term" value="F:odorant binding"/>
    <property type="evidence" value="ECO:0007669"/>
    <property type="project" value="InterPro"/>
</dbReference>
<dbReference type="SUPFAM" id="SSF47565">
    <property type="entry name" value="Insect pheromone/odorant-binding proteins"/>
    <property type="match status" value="1"/>
</dbReference>
<dbReference type="AlphaFoldDB" id="A0A0X8DC54"/>
<dbReference type="FunFam" id="1.10.238.20:FF:000001">
    <property type="entry name" value="General odorant-binding protein lush"/>
    <property type="match status" value="1"/>
</dbReference>
<sequence length="150" mass="16941">MKNAIFASSAVFLLIGCQQILAEFSGRGMEKAKEVNAKCMQETGAGQGYFGKFLRGEIEDENMNIYKCFVKCVMVELASLSHDGVYDIDEEKQNIPPEILEEGHRIITLCKDTAGSDPCDTAYMMHKCYHDANPELYRRVLHHWETIAQA</sequence>
<protein>
    <submittedName>
        <fullName evidence="6">Chemosensory protein</fullName>
    </submittedName>
</protein>
<evidence type="ECO:0000256" key="3">
    <source>
        <dbReference type="ARBA" id="ARBA00022525"/>
    </source>
</evidence>
<evidence type="ECO:0000256" key="4">
    <source>
        <dbReference type="ARBA" id="ARBA00022729"/>
    </source>
</evidence>
<dbReference type="PROSITE" id="PS51257">
    <property type="entry name" value="PROKAR_LIPOPROTEIN"/>
    <property type="match status" value="1"/>
</dbReference>
<feature type="chain" id="PRO_5007065566" evidence="5">
    <location>
        <begin position="23"/>
        <end position="150"/>
    </location>
</feature>
<comment type="subcellular location">
    <subcellularLocation>
        <location evidence="1">Secreted</location>
    </subcellularLocation>
</comment>
<dbReference type="SMART" id="SM00708">
    <property type="entry name" value="PhBP"/>
    <property type="match status" value="1"/>
</dbReference>
<evidence type="ECO:0000256" key="2">
    <source>
        <dbReference type="ARBA" id="ARBA00008098"/>
    </source>
</evidence>
<evidence type="ECO:0000313" key="6">
    <source>
        <dbReference type="EMBL" id="AMA98160.1"/>
    </source>
</evidence>
<dbReference type="CDD" id="cd23992">
    <property type="entry name" value="PBP_GOBP"/>
    <property type="match status" value="1"/>
</dbReference>
<evidence type="ECO:0000256" key="1">
    <source>
        <dbReference type="ARBA" id="ARBA00004613"/>
    </source>
</evidence>
<accession>A0A0X8DC54</accession>
<feature type="signal peptide" evidence="5">
    <location>
        <begin position="1"/>
        <end position="22"/>
    </location>
</feature>
<reference evidence="6" key="1">
    <citation type="submission" date="2015-08" db="EMBL/GenBank/DDBJ databases">
        <title>Transcriptome-Based Identification and Expression Profiles of Chemosensory Genes in German Cockroach, Blattella germanica.</title>
        <authorList>
            <person name="Niu D.-J."/>
        </authorList>
    </citation>
    <scope>NUCLEOTIDE SEQUENCE</scope>
</reference>